<accession>A0ABY5HII2</accession>
<evidence type="ECO:0000313" key="3">
    <source>
        <dbReference type="Proteomes" id="UP001058461"/>
    </source>
</evidence>
<protein>
    <submittedName>
        <fullName evidence="2">Excalibur calcium-binding domain-containing protein</fullName>
    </submittedName>
</protein>
<reference evidence="2" key="1">
    <citation type="submission" date="2021-04" db="EMBL/GenBank/DDBJ databases">
        <title>Oceanospirillales bacteria with DddD are important DMSP degraders in coastal seawater.</title>
        <authorList>
            <person name="Liu J."/>
        </authorList>
    </citation>
    <scope>NUCLEOTIDE SEQUENCE</scope>
    <source>
        <strain evidence="2">D13-1</strain>
    </source>
</reference>
<gene>
    <name evidence="2" type="ORF">KDW95_23275</name>
</gene>
<dbReference type="Pfam" id="PF05901">
    <property type="entry name" value="Excalibur"/>
    <property type="match status" value="1"/>
</dbReference>
<sequence length="93" mass="10433">MRKIILLALVAIAGWQFYQKPTSIAGSASSASFGNPQAEEYRFEAESRFSCDGRQHCSQMRSREEAVFFINNCPNTKMDGDNDGVPCENDSRF</sequence>
<dbReference type="SMART" id="SM00894">
    <property type="entry name" value="Excalibur"/>
    <property type="match status" value="1"/>
</dbReference>
<evidence type="ECO:0000259" key="1">
    <source>
        <dbReference type="SMART" id="SM00894"/>
    </source>
</evidence>
<dbReference type="RefSeq" id="WP_255854152.1">
    <property type="nucleotide sequence ID" value="NZ_CP073347.1"/>
</dbReference>
<proteinExistence type="predicted"/>
<dbReference type="Proteomes" id="UP001058461">
    <property type="component" value="Chromosome"/>
</dbReference>
<dbReference type="InterPro" id="IPR008613">
    <property type="entry name" value="Excalibur_Ca-bd_domain"/>
</dbReference>
<organism evidence="2 3">
    <name type="scientific">Marinobacterium rhizophilum</name>
    <dbReference type="NCBI Taxonomy" id="420402"/>
    <lineage>
        <taxon>Bacteria</taxon>
        <taxon>Pseudomonadati</taxon>
        <taxon>Pseudomonadota</taxon>
        <taxon>Gammaproteobacteria</taxon>
        <taxon>Oceanospirillales</taxon>
        <taxon>Oceanospirillaceae</taxon>
        <taxon>Marinobacterium</taxon>
    </lineage>
</organism>
<evidence type="ECO:0000313" key="2">
    <source>
        <dbReference type="EMBL" id="UTW12100.1"/>
    </source>
</evidence>
<dbReference type="EMBL" id="CP073347">
    <property type="protein sequence ID" value="UTW12100.1"/>
    <property type="molecule type" value="Genomic_DNA"/>
</dbReference>
<keyword evidence="3" id="KW-1185">Reference proteome</keyword>
<feature type="domain" description="Excalibur calcium-binding" evidence="1">
    <location>
        <begin position="53"/>
        <end position="88"/>
    </location>
</feature>
<name>A0ABY5HII2_9GAMM</name>